<sequence length="151" mass="16835">MESIMGDLQVNIAQEDAADFDDTNNVGVELPSNPALGSASRGRFVNLPGVDRSIPAPRRDITNQKSKPTVAGAFESFSERKFAYLDKHMSLEERRFNWEKEKYNKEKGASSNQEEAKMKAAKKWINQGKSAVDVQILIDSPFLEILEGTLS</sequence>
<dbReference type="PANTHER" id="PTHR33246:SF51">
    <property type="entry name" value="MYB_SANT-LIKE DOMAIN-CONTAINING PROTEIN"/>
    <property type="match status" value="1"/>
</dbReference>
<reference evidence="2 3" key="1">
    <citation type="submission" date="2019-05" db="EMBL/GenBank/DDBJ databases">
        <title>Emergence of the Ug99 lineage of the wheat stem rust pathogen through somatic hybridization.</title>
        <authorList>
            <person name="Li F."/>
            <person name="Upadhyaya N.M."/>
            <person name="Sperschneider J."/>
            <person name="Matny O."/>
            <person name="Nguyen-Phuc H."/>
            <person name="Mago R."/>
            <person name="Raley C."/>
            <person name="Miller M.E."/>
            <person name="Silverstein K.A.T."/>
            <person name="Henningsen E."/>
            <person name="Hirsch C.D."/>
            <person name="Visser B."/>
            <person name="Pretorius Z.A."/>
            <person name="Steffenson B.J."/>
            <person name="Schwessinger B."/>
            <person name="Dodds P.N."/>
            <person name="Figueroa M."/>
        </authorList>
    </citation>
    <scope>NUCLEOTIDE SEQUENCE [LARGE SCALE GENOMIC DNA]</scope>
    <source>
        <strain evidence="2 3">Ug99</strain>
    </source>
</reference>
<comment type="caution">
    <text evidence="2">The sequence shown here is derived from an EMBL/GenBank/DDBJ whole genome shotgun (WGS) entry which is preliminary data.</text>
</comment>
<protein>
    <submittedName>
        <fullName evidence="2">Uncharacterized protein</fullName>
    </submittedName>
</protein>
<proteinExistence type="predicted"/>
<feature type="region of interest" description="Disordered" evidence="1">
    <location>
        <begin position="48"/>
        <end position="67"/>
    </location>
</feature>
<organism evidence="2 3">
    <name type="scientific">Puccinia graminis f. sp. tritici</name>
    <dbReference type="NCBI Taxonomy" id="56615"/>
    <lineage>
        <taxon>Eukaryota</taxon>
        <taxon>Fungi</taxon>
        <taxon>Dikarya</taxon>
        <taxon>Basidiomycota</taxon>
        <taxon>Pucciniomycotina</taxon>
        <taxon>Pucciniomycetes</taxon>
        <taxon>Pucciniales</taxon>
        <taxon>Pucciniaceae</taxon>
        <taxon>Puccinia</taxon>
    </lineage>
</organism>
<feature type="region of interest" description="Disordered" evidence="1">
    <location>
        <begin position="21"/>
        <end position="41"/>
    </location>
</feature>
<dbReference type="Proteomes" id="UP000325313">
    <property type="component" value="Unassembled WGS sequence"/>
</dbReference>
<dbReference type="AlphaFoldDB" id="A0A5B0S913"/>
<name>A0A5B0S913_PUCGR</name>
<evidence type="ECO:0000313" key="2">
    <source>
        <dbReference type="EMBL" id="KAA1134646.1"/>
    </source>
</evidence>
<dbReference type="EMBL" id="VDEP01000047">
    <property type="protein sequence ID" value="KAA1134646.1"/>
    <property type="molecule type" value="Genomic_DNA"/>
</dbReference>
<evidence type="ECO:0000313" key="3">
    <source>
        <dbReference type="Proteomes" id="UP000325313"/>
    </source>
</evidence>
<evidence type="ECO:0000256" key="1">
    <source>
        <dbReference type="SAM" id="MobiDB-lite"/>
    </source>
</evidence>
<dbReference type="PANTHER" id="PTHR33246">
    <property type="entry name" value="CCHC-TYPE DOMAIN-CONTAINING PROTEIN"/>
    <property type="match status" value="1"/>
</dbReference>
<gene>
    <name evidence="2" type="ORF">PGTUg99_000276</name>
</gene>
<accession>A0A5B0S913</accession>